<dbReference type="SUPFAM" id="SSF142338">
    <property type="entry name" value="CofD-like"/>
    <property type="match status" value="1"/>
</dbReference>
<dbReference type="AlphaFoldDB" id="A0A7T5UR00"/>
<dbReference type="EMBL" id="CP066690">
    <property type="protein sequence ID" value="QQG44961.1"/>
    <property type="molecule type" value="Genomic_DNA"/>
</dbReference>
<dbReference type="PANTHER" id="PTHR30135:SF3">
    <property type="entry name" value="GLUCONEOGENESIS FACTOR-RELATED"/>
    <property type="match status" value="1"/>
</dbReference>
<protein>
    <recommendedName>
        <fullName evidence="2">Putative gluconeogenesis factor</fullName>
    </recommendedName>
</protein>
<keyword evidence="1 2" id="KW-0963">Cytoplasm</keyword>
<evidence type="ECO:0000256" key="1">
    <source>
        <dbReference type="ARBA" id="ARBA00022490"/>
    </source>
</evidence>
<name>A0A7T5UR00_9BACT</name>
<dbReference type="NCBIfam" id="TIGR01826">
    <property type="entry name" value="CofD_related"/>
    <property type="match status" value="1"/>
</dbReference>
<dbReference type="Proteomes" id="UP000595618">
    <property type="component" value="Chromosome"/>
</dbReference>
<evidence type="ECO:0000313" key="3">
    <source>
        <dbReference type="EMBL" id="QQG44961.1"/>
    </source>
</evidence>
<dbReference type="HAMAP" id="MF_00973">
    <property type="entry name" value="Gluconeogen_factor"/>
    <property type="match status" value="1"/>
</dbReference>
<dbReference type="InterPro" id="IPR038136">
    <property type="entry name" value="CofD-like_dom_sf"/>
</dbReference>
<proteinExistence type="inferred from homology"/>
<comment type="subcellular location">
    <subcellularLocation>
        <location evidence="2">Cytoplasm</location>
    </subcellularLocation>
</comment>
<reference evidence="3 4" key="1">
    <citation type="submission" date="2020-07" db="EMBL/GenBank/DDBJ databases">
        <title>Huge and variable diversity of episymbiotic CPR bacteria and DPANN archaea in groundwater ecosystems.</title>
        <authorList>
            <person name="He C.Y."/>
            <person name="Keren R."/>
            <person name="Whittaker M."/>
            <person name="Farag I.F."/>
            <person name="Doudna J."/>
            <person name="Cate J.H.D."/>
            <person name="Banfield J.F."/>
        </authorList>
    </citation>
    <scope>NUCLEOTIDE SEQUENCE [LARGE SCALE GENOMIC DNA]</scope>
    <source>
        <strain evidence="3">NC_groundwater_541_Ag_S-0.1um_46_50</strain>
    </source>
</reference>
<accession>A0A7T5UR00</accession>
<sequence length="319" mass="34952">MLTKPIIKIPKVVVIGGGTGVFTVLSGLRKYNLDLTAIVSMADDGGSSGTLREEFGILPPGDARRALVALAHTDNQMLSELFNYRFTEGRLTGHAFGNLLLTALERITGSFEGALSEAGRILNVRGRVIPVTLDKVRLCAKLEDGTVVRGETNIDIPKHDPRLRVKKIYLEPRAKGNKNAVRVLKEADLIVMGPGDLFTSVLPNLLVRGVPVAIRKSKAKKVFVVNTMTKVGETNSFKVNDFLFEVEKYLGRGVLNYIVVNTKKPPHTRLVEYEREGKIMVGTGSLSSKPIPILGNFIRTSGFVRHDPEKLSKVLVSLL</sequence>
<comment type="function">
    <text evidence="2">Required for morphogenesis under gluconeogenic growth conditions.</text>
</comment>
<dbReference type="InterPro" id="IPR002882">
    <property type="entry name" value="CofD"/>
</dbReference>
<dbReference type="InterPro" id="IPR010119">
    <property type="entry name" value="Gluconeogen_factor"/>
</dbReference>
<comment type="similarity">
    <text evidence="2">Belongs to the gluconeogenesis factor family.</text>
</comment>
<evidence type="ECO:0000313" key="4">
    <source>
        <dbReference type="Proteomes" id="UP000595618"/>
    </source>
</evidence>
<evidence type="ECO:0000256" key="2">
    <source>
        <dbReference type="HAMAP-Rule" id="MF_00973"/>
    </source>
</evidence>
<dbReference type="GO" id="GO:0008360">
    <property type="term" value="P:regulation of cell shape"/>
    <property type="evidence" value="ECO:0007669"/>
    <property type="project" value="UniProtKB-UniRule"/>
</dbReference>
<gene>
    <name evidence="3" type="ORF">HYW89_03050</name>
</gene>
<dbReference type="Gene3D" id="3.40.50.10680">
    <property type="entry name" value="CofD-like domains"/>
    <property type="match status" value="1"/>
</dbReference>
<dbReference type="PANTHER" id="PTHR30135">
    <property type="entry name" value="UNCHARACTERIZED PROTEIN YVCK-RELATED"/>
    <property type="match status" value="1"/>
</dbReference>
<dbReference type="GO" id="GO:0005737">
    <property type="term" value="C:cytoplasm"/>
    <property type="evidence" value="ECO:0007669"/>
    <property type="project" value="UniProtKB-SubCell"/>
</dbReference>
<organism evidence="3 4">
    <name type="scientific">Candidatus Sungiibacteriota bacterium</name>
    <dbReference type="NCBI Taxonomy" id="2750080"/>
    <lineage>
        <taxon>Bacteria</taxon>
        <taxon>Candidatus Sungiibacteriota</taxon>
    </lineage>
</organism>
<dbReference type="Pfam" id="PF01933">
    <property type="entry name" value="CofD"/>
    <property type="match status" value="1"/>
</dbReference>
<dbReference type="CDD" id="cd07187">
    <property type="entry name" value="YvcK_like"/>
    <property type="match status" value="1"/>
</dbReference>
<dbReference type="GO" id="GO:0043743">
    <property type="term" value="F:LPPG:FO 2-phospho-L-lactate transferase activity"/>
    <property type="evidence" value="ECO:0007669"/>
    <property type="project" value="InterPro"/>
</dbReference>